<feature type="compositionally biased region" description="Polar residues" evidence="1">
    <location>
        <begin position="82"/>
        <end position="99"/>
    </location>
</feature>
<sequence>MYAIRLSSNRGCGDRYITWKVIDKLLKFLSCIKNMGDGNKMGYLFLVLASLCLFASSTDPLRDHKPLLSDSTTSKTGLLQENSLGATGTHQHDTSSIGDDSSERSGIVHGSEFAHGSVYGGTHGGATGAADTSNGGGDEHGSGAVVVTGAVMNHHPKKHHNAGSHHANGIGLPTLITTALIALIVH</sequence>
<keyword evidence="2" id="KW-1185">Reference proteome</keyword>
<dbReference type="PANTHER" id="PTHR36245">
    <property type="entry name" value="GLYCINE-RICH PROTEIN DOT1-LIKE"/>
    <property type="match status" value="1"/>
</dbReference>
<feature type="region of interest" description="Disordered" evidence="1">
    <location>
        <begin position="82"/>
        <end position="106"/>
    </location>
</feature>
<dbReference type="PANTHER" id="PTHR36245:SF7">
    <property type="entry name" value="GLYCINE-RICH PROTEIN"/>
    <property type="match status" value="1"/>
</dbReference>
<organism evidence="2 3">
    <name type="scientific">Populus euphratica</name>
    <name type="common">Euphrates poplar</name>
    <dbReference type="NCBI Taxonomy" id="75702"/>
    <lineage>
        <taxon>Eukaryota</taxon>
        <taxon>Viridiplantae</taxon>
        <taxon>Streptophyta</taxon>
        <taxon>Embryophyta</taxon>
        <taxon>Tracheophyta</taxon>
        <taxon>Spermatophyta</taxon>
        <taxon>Magnoliopsida</taxon>
        <taxon>eudicotyledons</taxon>
        <taxon>Gunneridae</taxon>
        <taxon>Pentapetalae</taxon>
        <taxon>rosids</taxon>
        <taxon>fabids</taxon>
        <taxon>Malpighiales</taxon>
        <taxon>Salicaceae</taxon>
        <taxon>Saliceae</taxon>
        <taxon>Populus</taxon>
    </lineage>
</organism>
<protein>
    <submittedName>
        <fullName evidence="3">Uncharacterized protein LOC105131544 isoform X1</fullName>
    </submittedName>
</protein>
<evidence type="ECO:0000313" key="2">
    <source>
        <dbReference type="Proteomes" id="UP000694918"/>
    </source>
</evidence>
<proteinExistence type="predicted"/>
<evidence type="ECO:0000256" key="1">
    <source>
        <dbReference type="SAM" id="MobiDB-lite"/>
    </source>
</evidence>
<dbReference type="GeneID" id="105131544"/>
<dbReference type="KEGG" id="peu:105131544"/>
<feature type="region of interest" description="Disordered" evidence="1">
    <location>
        <begin position="124"/>
        <end position="143"/>
    </location>
</feature>
<name>A0AAJ6UMY1_POPEU</name>
<evidence type="ECO:0000313" key="3">
    <source>
        <dbReference type="RefSeq" id="XP_011032868.1"/>
    </source>
</evidence>
<dbReference type="Proteomes" id="UP000694918">
    <property type="component" value="Unplaced"/>
</dbReference>
<dbReference type="AlphaFoldDB" id="A0AAJ6UMY1"/>
<gene>
    <name evidence="3" type="primary">LOC105131544</name>
</gene>
<accession>A0AAJ6UMY1</accession>
<reference evidence="3" key="1">
    <citation type="submission" date="2025-08" db="UniProtKB">
        <authorList>
            <consortium name="RefSeq"/>
        </authorList>
    </citation>
    <scope>IDENTIFICATION</scope>
</reference>
<dbReference type="RefSeq" id="XP_011032868.1">
    <property type="nucleotide sequence ID" value="XM_011034566.1"/>
</dbReference>